<dbReference type="GO" id="GO:0018826">
    <property type="term" value="F:methionine gamma-lyase activity"/>
    <property type="evidence" value="ECO:0007669"/>
    <property type="project" value="UniProtKB-EC"/>
</dbReference>
<comment type="catalytic activity">
    <reaction evidence="9">
        <text>L-homocysteine + H2O = 2-oxobutanoate + hydrogen sulfide + NH4(+) + H(+)</text>
        <dbReference type="Rhea" id="RHEA:14501"/>
        <dbReference type="ChEBI" id="CHEBI:15377"/>
        <dbReference type="ChEBI" id="CHEBI:15378"/>
        <dbReference type="ChEBI" id="CHEBI:16763"/>
        <dbReference type="ChEBI" id="CHEBI:28938"/>
        <dbReference type="ChEBI" id="CHEBI:29919"/>
        <dbReference type="ChEBI" id="CHEBI:58199"/>
        <dbReference type="EC" id="4.4.1.2"/>
    </reaction>
    <physiologicalReaction direction="left-to-right" evidence="9">
        <dbReference type="Rhea" id="RHEA:14502"/>
    </physiologicalReaction>
</comment>
<comment type="similarity">
    <text evidence="2">Belongs to the trans-sulfuration enzymes family. L-methionine gamma-lyase subfamily.</text>
</comment>
<dbReference type="EMBL" id="CP017634">
    <property type="protein sequence ID" value="ATW23427.1"/>
    <property type="molecule type" value="Genomic_DNA"/>
</dbReference>
<evidence type="ECO:0000313" key="13">
    <source>
        <dbReference type="EMBL" id="ATW23427.1"/>
    </source>
</evidence>
<dbReference type="PANTHER" id="PTHR11808">
    <property type="entry name" value="TRANS-SULFURATION ENZYME FAMILY MEMBER"/>
    <property type="match status" value="1"/>
</dbReference>
<dbReference type="FunFam" id="3.40.640.10:FF:000046">
    <property type="entry name" value="Cystathionine gamma-lyase"/>
    <property type="match status" value="1"/>
</dbReference>
<accession>A0A3G1KLY0</accession>
<protein>
    <recommendedName>
        <fullName evidence="4">L-methionine gamma-lyase</fullName>
        <ecNumber evidence="3">4.4.1.11</ecNumber>
        <ecNumber evidence="7">4.4.1.2</ecNumber>
    </recommendedName>
    <alternativeName>
        <fullName evidence="8">Homocysteine desulfhydrase</fullName>
    </alternativeName>
</protein>
<evidence type="ECO:0000256" key="4">
    <source>
        <dbReference type="ARBA" id="ARBA00019040"/>
    </source>
</evidence>
<organism evidence="13 14">
    <name type="scientific">Formimonas warabiya</name>
    <dbReference type="NCBI Taxonomy" id="1761012"/>
    <lineage>
        <taxon>Bacteria</taxon>
        <taxon>Bacillati</taxon>
        <taxon>Bacillota</taxon>
        <taxon>Clostridia</taxon>
        <taxon>Eubacteriales</taxon>
        <taxon>Peptococcaceae</taxon>
        <taxon>Candidatus Formimonas</taxon>
    </lineage>
</organism>
<dbReference type="FunFam" id="3.90.1150.10:FF:000008">
    <property type="entry name" value="Cystathionine gamma-synthase"/>
    <property type="match status" value="1"/>
</dbReference>
<dbReference type="Gene3D" id="3.90.1150.10">
    <property type="entry name" value="Aspartate Aminotransferase, domain 1"/>
    <property type="match status" value="1"/>
</dbReference>
<evidence type="ECO:0000256" key="7">
    <source>
        <dbReference type="ARBA" id="ARBA00047175"/>
    </source>
</evidence>
<dbReference type="InterPro" id="IPR015422">
    <property type="entry name" value="PyrdxlP-dep_Trfase_small"/>
</dbReference>
<keyword evidence="6 13" id="KW-0456">Lyase</keyword>
<proteinExistence type="inferred from homology"/>
<dbReference type="Gene3D" id="3.40.640.10">
    <property type="entry name" value="Type I PLP-dependent aspartate aminotransferase-like (Major domain)"/>
    <property type="match status" value="1"/>
</dbReference>
<evidence type="ECO:0000313" key="14">
    <source>
        <dbReference type="Proteomes" id="UP000323521"/>
    </source>
</evidence>
<dbReference type="GO" id="GO:0030170">
    <property type="term" value="F:pyridoxal phosphate binding"/>
    <property type="evidence" value="ECO:0007669"/>
    <property type="project" value="InterPro"/>
</dbReference>
<keyword evidence="5 11" id="KW-0663">Pyridoxal phosphate</keyword>
<dbReference type="GO" id="GO:0005737">
    <property type="term" value="C:cytoplasm"/>
    <property type="evidence" value="ECO:0007669"/>
    <property type="project" value="TreeGrafter"/>
</dbReference>
<dbReference type="PANTHER" id="PTHR11808:SF80">
    <property type="entry name" value="CYSTATHIONINE GAMMA-LYASE"/>
    <property type="match status" value="1"/>
</dbReference>
<dbReference type="PROSITE" id="PS00868">
    <property type="entry name" value="CYS_MET_METAB_PP"/>
    <property type="match status" value="1"/>
</dbReference>
<dbReference type="PIRSF" id="PIRSF001434">
    <property type="entry name" value="CGS"/>
    <property type="match status" value="1"/>
</dbReference>
<dbReference type="KEGG" id="fwa:DCMF_00215"/>
<dbReference type="EC" id="4.4.1.11" evidence="3"/>
<evidence type="ECO:0000256" key="8">
    <source>
        <dbReference type="ARBA" id="ARBA00047199"/>
    </source>
</evidence>
<dbReference type="EC" id="4.4.1.2" evidence="7"/>
<gene>
    <name evidence="13" type="ORF">DCMF_00215</name>
</gene>
<keyword evidence="14" id="KW-1185">Reference proteome</keyword>
<evidence type="ECO:0000256" key="1">
    <source>
        <dbReference type="ARBA" id="ARBA00001933"/>
    </source>
</evidence>
<dbReference type="SUPFAM" id="SSF53383">
    <property type="entry name" value="PLP-dependent transferases"/>
    <property type="match status" value="1"/>
</dbReference>
<evidence type="ECO:0000256" key="5">
    <source>
        <dbReference type="ARBA" id="ARBA00022898"/>
    </source>
</evidence>
<dbReference type="InterPro" id="IPR015421">
    <property type="entry name" value="PyrdxlP-dep_Trfase_major"/>
</dbReference>
<comment type="cofactor">
    <cofactor evidence="1 12">
        <name>pyridoxal 5'-phosphate</name>
        <dbReference type="ChEBI" id="CHEBI:597326"/>
    </cofactor>
</comment>
<evidence type="ECO:0000256" key="11">
    <source>
        <dbReference type="PIRSR" id="PIRSR001434-2"/>
    </source>
</evidence>
<dbReference type="GO" id="GO:0047982">
    <property type="term" value="F:homocysteine desulfhydrase activity"/>
    <property type="evidence" value="ECO:0007669"/>
    <property type="project" value="UniProtKB-EC"/>
</dbReference>
<feature type="modified residue" description="N6-(pyridoxal phosphate)lysine" evidence="11">
    <location>
        <position position="211"/>
    </location>
</feature>
<dbReference type="InterPro" id="IPR054542">
    <property type="entry name" value="Cys_met_metab_PP"/>
</dbReference>
<dbReference type="Proteomes" id="UP000323521">
    <property type="component" value="Chromosome"/>
</dbReference>
<evidence type="ECO:0000256" key="3">
    <source>
        <dbReference type="ARBA" id="ARBA00012222"/>
    </source>
</evidence>
<dbReference type="InterPro" id="IPR015424">
    <property type="entry name" value="PyrdxlP-dep_Trfase"/>
</dbReference>
<comment type="catalytic activity">
    <reaction evidence="10">
        <text>L-methionine + H2O = methanethiol + 2-oxobutanoate + NH4(+)</text>
        <dbReference type="Rhea" id="RHEA:23800"/>
        <dbReference type="ChEBI" id="CHEBI:15377"/>
        <dbReference type="ChEBI" id="CHEBI:16007"/>
        <dbReference type="ChEBI" id="CHEBI:16763"/>
        <dbReference type="ChEBI" id="CHEBI:28938"/>
        <dbReference type="ChEBI" id="CHEBI:57844"/>
        <dbReference type="EC" id="4.4.1.11"/>
    </reaction>
    <physiologicalReaction direction="left-to-right" evidence="10">
        <dbReference type="Rhea" id="RHEA:23801"/>
    </physiologicalReaction>
</comment>
<evidence type="ECO:0000256" key="10">
    <source>
        <dbReference type="ARBA" id="ARBA00052699"/>
    </source>
</evidence>
<evidence type="ECO:0000256" key="6">
    <source>
        <dbReference type="ARBA" id="ARBA00023239"/>
    </source>
</evidence>
<dbReference type="InterPro" id="IPR000277">
    <property type="entry name" value="Cys/Met-Metab_PyrdxlP-dep_enz"/>
</dbReference>
<dbReference type="OrthoDB" id="9780685at2"/>
<dbReference type="Pfam" id="PF01053">
    <property type="entry name" value="Cys_Met_Meta_PP"/>
    <property type="match status" value="1"/>
</dbReference>
<reference evidence="13 14" key="1">
    <citation type="submission" date="2016-10" db="EMBL/GenBank/DDBJ databases">
        <title>Complete Genome Sequence of Peptococcaceae strain DCMF.</title>
        <authorList>
            <person name="Edwards R.J."/>
            <person name="Holland S.I."/>
            <person name="Deshpande N.P."/>
            <person name="Wong Y.K."/>
            <person name="Ertan H."/>
            <person name="Manefield M."/>
            <person name="Russell T.L."/>
            <person name="Lee M.J."/>
        </authorList>
    </citation>
    <scope>NUCLEOTIDE SEQUENCE [LARGE SCALE GENOMIC DNA]</scope>
    <source>
        <strain evidence="13 14">DCMF</strain>
    </source>
</reference>
<dbReference type="RefSeq" id="WP_148132566.1">
    <property type="nucleotide sequence ID" value="NZ_CP017634.1"/>
</dbReference>
<dbReference type="CDD" id="cd00614">
    <property type="entry name" value="CGS_like"/>
    <property type="match status" value="1"/>
</dbReference>
<dbReference type="GO" id="GO:0019346">
    <property type="term" value="P:transsulfuration"/>
    <property type="evidence" value="ECO:0007669"/>
    <property type="project" value="InterPro"/>
</dbReference>
<evidence type="ECO:0000256" key="9">
    <source>
        <dbReference type="ARBA" id="ARBA00048780"/>
    </source>
</evidence>
<dbReference type="AlphaFoldDB" id="A0A3G1KLY0"/>
<evidence type="ECO:0000256" key="2">
    <source>
        <dbReference type="ARBA" id="ARBA00008667"/>
    </source>
</evidence>
<sequence>MPDKDKKIHYGTLSVRAGQNPEPITGAIAAPIYQTTNYQFRDVEDGAKKCESIYNGYCYTRLGNPTIAILEEKMAALEGAEEALAFTTGVAAISALLFSQLKQGDHVVVDDTSYSATRYLFDNLLAKFGVEATFIDTSVVENVEPAIRPHTKMIYFESPANPTVKVVDIKAIAEIAKAHHLLSVIDSTFASPIIQRPLDLGIDVVMHSATKFIGGHGDVMGGILCGKKELINFIRDDTYKNMGGVIMPLDAFLLIRGLKTLEVRVQKHCANAMAVAKYLEAHPKVDRVYYPGLPSHPQHELAKRQMNDFGGMITFELKGGLEAGVTFMNSLKFCRLAVSLGDVDTLIQHPASMTHWYVSREERIKAGIQDGSVRMSVGIEDAEDIILDLEQALAQV</sequence>
<evidence type="ECO:0000256" key="12">
    <source>
        <dbReference type="RuleBase" id="RU362118"/>
    </source>
</evidence>
<name>A0A3G1KLY0_FORW1</name>